<evidence type="ECO:0000256" key="6">
    <source>
        <dbReference type="ARBA" id="ARBA00022840"/>
    </source>
</evidence>
<evidence type="ECO:0000313" key="13">
    <source>
        <dbReference type="Proteomes" id="UP000886885"/>
    </source>
</evidence>
<comment type="caution">
    <text evidence="12">The sequence shown here is derived from an EMBL/GenBank/DDBJ whole genome shotgun (WGS) entry which is preliminary data.</text>
</comment>
<feature type="domain" description="Protein kinase" evidence="11">
    <location>
        <begin position="33"/>
        <end position="258"/>
    </location>
</feature>
<feature type="binding site" evidence="9">
    <location>
        <position position="62"/>
    </location>
    <ligand>
        <name>ATP</name>
        <dbReference type="ChEBI" id="CHEBI:30616"/>
    </ligand>
</feature>
<keyword evidence="4 9" id="KW-0547">Nucleotide-binding</keyword>
<comment type="similarity">
    <text evidence="10">Belongs to the protein kinase superfamily.</text>
</comment>
<proteinExistence type="inferred from homology"/>
<dbReference type="GO" id="GO:0005886">
    <property type="term" value="C:plasma membrane"/>
    <property type="evidence" value="ECO:0007669"/>
    <property type="project" value="TreeGrafter"/>
</dbReference>
<name>A0A8X8ANL8_POPTO</name>
<sequence>MSPIRSIVGESQKEEVDVPLFELATIANATNNFSQANVLGEGGFGHVYKGQPLSGQEIAVKKVSKNSKQGAEEFRSEAVLSANSNIGILKGSWESAYKGEIPILDPLVSYRGGNDVQIILEAHYWAWKERFNVVLGIARGLLYLHQDSKLQIVHRDLKPSNILLDTNLNAKISDFGLARISDLCVESQVLRCIQVGVMCVQKLTEDRPAMSSVIFMLESEGAVLPQPKQPGFFIERSFVMEEEHYTENALSIAELEAR</sequence>
<dbReference type="InterPro" id="IPR000719">
    <property type="entry name" value="Prot_kinase_dom"/>
</dbReference>
<organism evidence="12 13">
    <name type="scientific">Populus tomentosa</name>
    <name type="common">Chinese white poplar</name>
    <dbReference type="NCBI Taxonomy" id="118781"/>
    <lineage>
        <taxon>Eukaryota</taxon>
        <taxon>Viridiplantae</taxon>
        <taxon>Streptophyta</taxon>
        <taxon>Embryophyta</taxon>
        <taxon>Tracheophyta</taxon>
        <taxon>Spermatophyta</taxon>
        <taxon>Magnoliopsida</taxon>
        <taxon>eudicotyledons</taxon>
        <taxon>Gunneridae</taxon>
        <taxon>Pentapetalae</taxon>
        <taxon>rosids</taxon>
        <taxon>fabids</taxon>
        <taxon>Malpighiales</taxon>
        <taxon>Salicaceae</taxon>
        <taxon>Saliceae</taxon>
        <taxon>Populus</taxon>
    </lineage>
</organism>
<dbReference type="PROSITE" id="PS00107">
    <property type="entry name" value="PROTEIN_KINASE_ATP"/>
    <property type="match status" value="1"/>
</dbReference>
<dbReference type="AlphaFoldDB" id="A0A8X8ANL8"/>
<evidence type="ECO:0000256" key="3">
    <source>
        <dbReference type="ARBA" id="ARBA00022679"/>
    </source>
</evidence>
<dbReference type="GO" id="GO:0004674">
    <property type="term" value="F:protein serine/threonine kinase activity"/>
    <property type="evidence" value="ECO:0007669"/>
    <property type="project" value="UniProtKB-KW"/>
</dbReference>
<dbReference type="InterPro" id="IPR017441">
    <property type="entry name" value="Protein_kinase_ATP_BS"/>
</dbReference>
<dbReference type="InterPro" id="IPR008271">
    <property type="entry name" value="Ser/Thr_kinase_AS"/>
</dbReference>
<keyword evidence="6 9" id="KW-0067">ATP-binding</keyword>
<dbReference type="EMBL" id="JAAWWB010000002">
    <property type="protein sequence ID" value="KAG6790515.1"/>
    <property type="molecule type" value="Genomic_DNA"/>
</dbReference>
<dbReference type="EC" id="2.7.11.1" evidence="1"/>
<accession>A0A8X8ANL8</accession>
<dbReference type="PROSITE" id="PS00108">
    <property type="entry name" value="PROTEIN_KINASE_ST"/>
    <property type="match status" value="1"/>
</dbReference>
<evidence type="ECO:0000313" key="12">
    <source>
        <dbReference type="EMBL" id="KAG6790515.1"/>
    </source>
</evidence>
<comment type="catalytic activity">
    <reaction evidence="7">
        <text>L-threonyl-[protein] + ATP = O-phospho-L-threonyl-[protein] + ADP + H(+)</text>
        <dbReference type="Rhea" id="RHEA:46608"/>
        <dbReference type="Rhea" id="RHEA-COMP:11060"/>
        <dbReference type="Rhea" id="RHEA-COMP:11605"/>
        <dbReference type="ChEBI" id="CHEBI:15378"/>
        <dbReference type="ChEBI" id="CHEBI:30013"/>
        <dbReference type="ChEBI" id="CHEBI:30616"/>
        <dbReference type="ChEBI" id="CHEBI:61977"/>
        <dbReference type="ChEBI" id="CHEBI:456216"/>
        <dbReference type="EC" id="2.7.11.1"/>
    </reaction>
</comment>
<dbReference type="Pfam" id="PF00069">
    <property type="entry name" value="Pkinase"/>
    <property type="match status" value="1"/>
</dbReference>
<keyword evidence="13" id="KW-1185">Reference proteome</keyword>
<keyword evidence="2 10" id="KW-0723">Serine/threonine-protein kinase</keyword>
<evidence type="ECO:0000256" key="7">
    <source>
        <dbReference type="ARBA" id="ARBA00047899"/>
    </source>
</evidence>
<dbReference type="OrthoDB" id="4062651at2759"/>
<dbReference type="PANTHER" id="PTHR27002">
    <property type="entry name" value="RECEPTOR-LIKE SERINE/THREONINE-PROTEIN KINASE SD1-8"/>
    <property type="match status" value="1"/>
</dbReference>
<keyword evidence="5" id="KW-0418">Kinase</keyword>
<dbReference type="FunFam" id="1.10.510.10:FF:001023">
    <property type="entry name" value="Os07g0541700 protein"/>
    <property type="match status" value="1"/>
</dbReference>
<evidence type="ECO:0000256" key="5">
    <source>
        <dbReference type="ARBA" id="ARBA00022777"/>
    </source>
</evidence>
<protein>
    <recommendedName>
        <fullName evidence="1">non-specific serine/threonine protein kinase</fullName>
        <ecNumber evidence="1">2.7.11.1</ecNumber>
    </recommendedName>
</protein>
<gene>
    <name evidence="12" type="ORF">POTOM_006671</name>
</gene>
<dbReference type="SMART" id="SM00220">
    <property type="entry name" value="S_TKc"/>
    <property type="match status" value="1"/>
</dbReference>
<evidence type="ECO:0000256" key="4">
    <source>
        <dbReference type="ARBA" id="ARBA00022741"/>
    </source>
</evidence>
<evidence type="ECO:0000256" key="9">
    <source>
        <dbReference type="PROSITE-ProRule" id="PRU10141"/>
    </source>
</evidence>
<dbReference type="Proteomes" id="UP000886885">
    <property type="component" value="Chromosome 1D"/>
</dbReference>
<keyword evidence="3" id="KW-0808">Transferase</keyword>
<evidence type="ECO:0000256" key="8">
    <source>
        <dbReference type="ARBA" id="ARBA00048679"/>
    </source>
</evidence>
<evidence type="ECO:0000256" key="1">
    <source>
        <dbReference type="ARBA" id="ARBA00012513"/>
    </source>
</evidence>
<evidence type="ECO:0000256" key="2">
    <source>
        <dbReference type="ARBA" id="ARBA00022527"/>
    </source>
</evidence>
<dbReference type="PANTHER" id="PTHR27002:SF214">
    <property type="entry name" value="RECEPTOR-LIKE SERINE_THREONINE-PROTEIN KINASE"/>
    <property type="match status" value="1"/>
</dbReference>
<evidence type="ECO:0000256" key="10">
    <source>
        <dbReference type="RuleBase" id="RU000304"/>
    </source>
</evidence>
<dbReference type="GO" id="GO:0005524">
    <property type="term" value="F:ATP binding"/>
    <property type="evidence" value="ECO:0007669"/>
    <property type="project" value="UniProtKB-UniRule"/>
</dbReference>
<evidence type="ECO:0000259" key="11">
    <source>
        <dbReference type="PROSITE" id="PS50011"/>
    </source>
</evidence>
<comment type="catalytic activity">
    <reaction evidence="8">
        <text>L-seryl-[protein] + ATP = O-phospho-L-seryl-[protein] + ADP + H(+)</text>
        <dbReference type="Rhea" id="RHEA:17989"/>
        <dbReference type="Rhea" id="RHEA-COMP:9863"/>
        <dbReference type="Rhea" id="RHEA-COMP:11604"/>
        <dbReference type="ChEBI" id="CHEBI:15378"/>
        <dbReference type="ChEBI" id="CHEBI:29999"/>
        <dbReference type="ChEBI" id="CHEBI:30616"/>
        <dbReference type="ChEBI" id="CHEBI:83421"/>
        <dbReference type="ChEBI" id="CHEBI:456216"/>
        <dbReference type="EC" id="2.7.11.1"/>
    </reaction>
</comment>
<reference evidence="12" key="1">
    <citation type="journal article" date="2020" name="bioRxiv">
        <title>Hybrid origin of Populus tomentosa Carr. identified through genome sequencing and phylogenomic analysis.</title>
        <authorList>
            <person name="An X."/>
            <person name="Gao K."/>
            <person name="Chen Z."/>
            <person name="Li J."/>
            <person name="Yang X."/>
            <person name="Yang X."/>
            <person name="Zhou J."/>
            <person name="Guo T."/>
            <person name="Zhao T."/>
            <person name="Huang S."/>
            <person name="Miao D."/>
            <person name="Khan W.U."/>
            <person name="Rao P."/>
            <person name="Ye M."/>
            <person name="Lei B."/>
            <person name="Liao W."/>
            <person name="Wang J."/>
            <person name="Ji L."/>
            <person name="Li Y."/>
            <person name="Guo B."/>
            <person name="Mustafa N.S."/>
            <person name="Li S."/>
            <person name="Yun Q."/>
            <person name="Keller S.R."/>
            <person name="Mao J."/>
            <person name="Zhang R."/>
            <person name="Strauss S.H."/>
        </authorList>
    </citation>
    <scope>NUCLEOTIDE SEQUENCE</scope>
    <source>
        <strain evidence="12">GM15</strain>
        <tissue evidence="12">Leaf</tissue>
    </source>
</reference>
<dbReference type="PROSITE" id="PS50011">
    <property type="entry name" value="PROTEIN_KINASE_DOM"/>
    <property type="match status" value="1"/>
</dbReference>